<comment type="caution">
    <text evidence="1">The sequence shown here is derived from an EMBL/GenBank/DDBJ whole genome shotgun (WGS) entry which is preliminary data.</text>
</comment>
<organism evidence="1 2">
    <name type="scientific">Vibrio maritimus</name>
    <dbReference type="NCBI Taxonomy" id="990268"/>
    <lineage>
        <taxon>Bacteria</taxon>
        <taxon>Pseudomonadati</taxon>
        <taxon>Pseudomonadota</taxon>
        <taxon>Gammaproteobacteria</taxon>
        <taxon>Vibrionales</taxon>
        <taxon>Vibrionaceae</taxon>
        <taxon>Vibrio</taxon>
    </lineage>
</organism>
<gene>
    <name evidence="1" type="ORF">JCM19235_1371</name>
</gene>
<accession>A0A090S5T5</accession>
<keyword evidence="2" id="KW-1185">Reference proteome</keyword>
<proteinExistence type="predicted"/>
<name>A0A090S5T5_9VIBR</name>
<dbReference type="Proteomes" id="UP000029228">
    <property type="component" value="Unassembled WGS sequence"/>
</dbReference>
<evidence type="ECO:0000313" key="1">
    <source>
        <dbReference type="EMBL" id="GAL23070.1"/>
    </source>
</evidence>
<reference evidence="1 2" key="1">
    <citation type="submission" date="2014-09" db="EMBL/GenBank/DDBJ databases">
        <title>Vibrio maritimus JCM 19235. (C45) whole genome shotgun sequence.</title>
        <authorList>
            <person name="Sawabe T."/>
            <person name="Meirelles P."/>
            <person name="Nakanishi M."/>
            <person name="Sayaka M."/>
            <person name="Hattori M."/>
            <person name="Ohkuma M."/>
        </authorList>
    </citation>
    <scope>NUCLEOTIDE SEQUENCE [LARGE SCALE GENOMIC DNA]</scope>
    <source>
        <strain evidence="2">JCM19235</strain>
    </source>
</reference>
<dbReference type="AlphaFoldDB" id="A0A090S5T5"/>
<dbReference type="STRING" id="990268.JCM19235_1371"/>
<reference evidence="1 2" key="2">
    <citation type="submission" date="2014-09" db="EMBL/GenBank/DDBJ databases">
        <authorList>
            <consortium name="NBRP consortium"/>
            <person name="Sawabe T."/>
            <person name="Meirelles P."/>
            <person name="Nakanishi M."/>
            <person name="Sayaka M."/>
            <person name="Hattori M."/>
            <person name="Ohkuma M."/>
        </authorList>
    </citation>
    <scope>NUCLEOTIDE SEQUENCE [LARGE SCALE GENOMIC DNA]</scope>
    <source>
        <strain evidence="2">JCM19235</strain>
    </source>
</reference>
<evidence type="ECO:0000313" key="2">
    <source>
        <dbReference type="Proteomes" id="UP000029228"/>
    </source>
</evidence>
<dbReference type="EMBL" id="BBMR01000017">
    <property type="protein sequence ID" value="GAL23070.1"/>
    <property type="molecule type" value="Genomic_DNA"/>
</dbReference>
<sequence>MDFEGTDAFERAIQDTKFRFTIANARKLKNRIESDLKEKVEESGLDFEERMERRLDPVGDVVKAEEKKGVGRETAALHGNAWGMF</sequence>
<protein>
    <submittedName>
        <fullName evidence="1">Uncharacterized protein</fullName>
    </submittedName>
</protein>